<dbReference type="PANTHER" id="PTHR10357:SF210">
    <property type="entry name" value="MALTODEXTRIN GLUCOSIDASE"/>
    <property type="match status" value="1"/>
</dbReference>
<organism evidence="5 6">
    <name type="scientific">Bacteroides cellulosilyticus</name>
    <dbReference type="NCBI Taxonomy" id="246787"/>
    <lineage>
        <taxon>Bacteria</taxon>
        <taxon>Pseudomonadati</taxon>
        <taxon>Bacteroidota</taxon>
        <taxon>Bacteroidia</taxon>
        <taxon>Bacteroidales</taxon>
        <taxon>Bacteroidaceae</taxon>
        <taxon>Bacteroides</taxon>
    </lineage>
</organism>
<feature type="signal peptide" evidence="3">
    <location>
        <begin position="1"/>
        <end position="21"/>
    </location>
</feature>
<accession>A0AAW6LVE9</accession>
<evidence type="ECO:0000256" key="3">
    <source>
        <dbReference type="SAM" id="SignalP"/>
    </source>
</evidence>
<feature type="chain" id="PRO_5043846178" evidence="3">
    <location>
        <begin position="22"/>
        <end position="652"/>
    </location>
</feature>
<dbReference type="Pfam" id="PF00128">
    <property type="entry name" value="Alpha-amylase"/>
    <property type="match status" value="1"/>
</dbReference>
<dbReference type="GO" id="GO:0016798">
    <property type="term" value="F:hydrolase activity, acting on glycosyl bonds"/>
    <property type="evidence" value="ECO:0007669"/>
    <property type="project" value="UniProtKB-KW"/>
</dbReference>
<dbReference type="SUPFAM" id="SSF51011">
    <property type="entry name" value="Glycosyl hydrolase domain"/>
    <property type="match status" value="1"/>
</dbReference>
<sequence>MMKTKTLFLSFALLLCQLGFAKQIMSSERLIEYSKFESSIIPSQDNSDWLSSHYSGKKNEKIEKVEPAFWWSGMKNTRLQLMVYGSNIATYKPEINHPGVVLKEVCPMESPNYLVLYLDVKDAAPGKFQIEFVKGKRKLNYTYELKERQRKGEDRIGFNSSDVVYLLMPDRFANGDESNDYIQMKYPYTVNRRDVNARHGGDLAGIMQHLDYLDSLGITAIWTTPVLENDMGEGSYHGYAATDYYKIDPRLGTNEDYVRLAESMHQRGMKLIMDMVFNHCGTNHPWLLDPPMQNWFNNSHKYIETNHNKTVFFDPYASDIDKQELTDGWFVPTMPDLNQRNRFLADYLIQNSIWWIEYADLDGIRQDTYVYPDPDMMVRWCKEVFEEYPNFNIVGEVMIPNNPVGTAYWQQNSVLNEKANTKLKSVMDFRLRTIAGKVFHEETSWDTGLQLLFEHFAYDFCYPDINNVMRLLENHDTDRFLLETPENLNAYKQAVTLLLTIPGIPQLYYGQELLMSGSNKIDFGYVRPDMPGGWKGDAISVFQENGRTAMQQEAFDFMSKLLHWRKGNDVISKGKMKHFMPRNNVYVYERSCDGRSILVIMNGINKEVDLDLAPYKEVIGDKTSSKNVLTNGNVSLGRILHLQPKEVLVLEL</sequence>
<dbReference type="CDD" id="cd11340">
    <property type="entry name" value="AmyAc_bac_CMD_like_3"/>
    <property type="match status" value="1"/>
</dbReference>
<evidence type="ECO:0000256" key="2">
    <source>
        <dbReference type="ARBA" id="ARBA00023295"/>
    </source>
</evidence>
<dbReference type="GO" id="GO:0005975">
    <property type="term" value="P:carbohydrate metabolic process"/>
    <property type="evidence" value="ECO:0007669"/>
    <property type="project" value="InterPro"/>
</dbReference>
<dbReference type="AlphaFoldDB" id="A0AAW6LVE9"/>
<dbReference type="EMBL" id="JARFID010000005">
    <property type="protein sequence ID" value="MDE8694034.1"/>
    <property type="molecule type" value="Genomic_DNA"/>
</dbReference>
<dbReference type="InterPro" id="IPR017853">
    <property type="entry name" value="GH"/>
</dbReference>
<protein>
    <submittedName>
        <fullName evidence="5">Glycoside hydrolase family 13 protein</fullName>
    </submittedName>
</protein>
<dbReference type="Proteomes" id="UP001221924">
    <property type="component" value="Unassembled WGS sequence"/>
</dbReference>
<dbReference type="RefSeq" id="WP_229123578.1">
    <property type="nucleotide sequence ID" value="NZ_CAXKYC010000002.1"/>
</dbReference>
<comment type="caution">
    <text evidence="5">The sequence shown here is derived from an EMBL/GenBank/DDBJ whole genome shotgun (WGS) entry which is preliminary data.</text>
</comment>
<keyword evidence="2" id="KW-0326">Glycosidase</keyword>
<dbReference type="PANTHER" id="PTHR10357">
    <property type="entry name" value="ALPHA-AMYLASE FAMILY MEMBER"/>
    <property type="match status" value="1"/>
</dbReference>
<feature type="domain" description="Glycosyl hydrolase family 13 catalytic" evidence="4">
    <location>
        <begin position="166"/>
        <end position="565"/>
    </location>
</feature>
<dbReference type="Gene3D" id="2.60.40.1180">
    <property type="entry name" value="Golgi alpha-mannosidase II"/>
    <property type="match status" value="1"/>
</dbReference>
<evidence type="ECO:0000313" key="6">
    <source>
        <dbReference type="Proteomes" id="UP001221924"/>
    </source>
</evidence>
<dbReference type="Pfam" id="PF10438">
    <property type="entry name" value="Cyc-maltodext_C"/>
    <property type="match status" value="1"/>
</dbReference>
<evidence type="ECO:0000259" key="4">
    <source>
        <dbReference type="SMART" id="SM00642"/>
    </source>
</evidence>
<evidence type="ECO:0000313" key="5">
    <source>
        <dbReference type="EMBL" id="MDE8694034.1"/>
    </source>
</evidence>
<dbReference type="InterPro" id="IPR006047">
    <property type="entry name" value="GH13_cat_dom"/>
</dbReference>
<name>A0AAW6LVE9_9BACE</name>
<dbReference type="SUPFAM" id="SSF81296">
    <property type="entry name" value="E set domains"/>
    <property type="match status" value="1"/>
</dbReference>
<proteinExistence type="predicted"/>
<dbReference type="SMART" id="SM00642">
    <property type="entry name" value="Aamy"/>
    <property type="match status" value="1"/>
</dbReference>
<dbReference type="InterPro" id="IPR015171">
    <property type="entry name" value="Cyc-maltodext_N"/>
</dbReference>
<reference evidence="5" key="1">
    <citation type="submission" date="2023-03" db="EMBL/GenBank/DDBJ databases">
        <title>DFI Biobank Strains.</title>
        <authorList>
            <person name="Mostad J."/>
            <person name="Paddock L."/>
            <person name="Medina S."/>
            <person name="Waligurski E."/>
            <person name="Barat B."/>
            <person name="Smith R."/>
            <person name="Burgo V."/>
            <person name="Metcalfe C."/>
            <person name="Woodson C."/>
            <person name="Sundararajan A."/>
            <person name="Ramaswamy R."/>
            <person name="Lin H."/>
            <person name="Pamer E.G."/>
        </authorList>
    </citation>
    <scope>NUCLEOTIDE SEQUENCE</scope>
    <source>
        <strain evidence="5">DFI.9.5</strain>
    </source>
</reference>
<dbReference type="InterPro" id="IPR014756">
    <property type="entry name" value="Ig_E-set"/>
</dbReference>
<evidence type="ECO:0000256" key="1">
    <source>
        <dbReference type="ARBA" id="ARBA00022801"/>
    </source>
</evidence>
<dbReference type="Gene3D" id="2.60.40.10">
    <property type="entry name" value="Immunoglobulins"/>
    <property type="match status" value="1"/>
</dbReference>
<dbReference type="InterPro" id="IPR013780">
    <property type="entry name" value="Glyco_hydro_b"/>
</dbReference>
<keyword evidence="3" id="KW-0732">Signal</keyword>
<dbReference type="InterPro" id="IPR013783">
    <property type="entry name" value="Ig-like_fold"/>
</dbReference>
<dbReference type="InterPro" id="IPR019492">
    <property type="entry name" value="Cyclo-malto-dextrinase_C"/>
</dbReference>
<dbReference type="SUPFAM" id="SSF51445">
    <property type="entry name" value="(Trans)glycosidases"/>
    <property type="match status" value="1"/>
</dbReference>
<dbReference type="Pfam" id="PF09087">
    <property type="entry name" value="Cyc-maltodext_N"/>
    <property type="match status" value="1"/>
</dbReference>
<dbReference type="Gene3D" id="3.20.20.80">
    <property type="entry name" value="Glycosidases"/>
    <property type="match status" value="1"/>
</dbReference>
<keyword evidence="1 5" id="KW-0378">Hydrolase</keyword>
<gene>
    <name evidence="5" type="ORF">PZH42_07935</name>
</gene>